<keyword evidence="2" id="KW-1133">Transmembrane helix</keyword>
<accession>A0A7S4EAA4</accession>
<dbReference type="InterPro" id="IPR041667">
    <property type="entry name" value="Cupin_8"/>
</dbReference>
<proteinExistence type="predicted"/>
<evidence type="ECO:0000256" key="1">
    <source>
        <dbReference type="SAM" id="MobiDB-lite"/>
    </source>
</evidence>
<reference evidence="4" key="1">
    <citation type="submission" date="2021-01" db="EMBL/GenBank/DDBJ databases">
        <authorList>
            <person name="Corre E."/>
            <person name="Pelletier E."/>
            <person name="Niang G."/>
            <person name="Scheremetjew M."/>
            <person name="Finn R."/>
            <person name="Kale V."/>
            <person name="Holt S."/>
            <person name="Cochrane G."/>
            <person name="Meng A."/>
            <person name="Brown T."/>
            <person name="Cohen L."/>
        </authorList>
    </citation>
    <scope>NUCLEOTIDE SEQUENCE</scope>
    <source>
        <strain evidence="4">CCMP1756</strain>
    </source>
</reference>
<dbReference type="InterPro" id="IPR003347">
    <property type="entry name" value="JmjC_dom"/>
</dbReference>
<keyword evidence="2" id="KW-0812">Transmembrane</keyword>
<dbReference type="Gene3D" id="2.60.120.10">
    <property type="entry name" value="Jelly Rolls"/>
    <property type="match status" value="1"/>
</dbReference>
<gene>
    <name evidence="4" type="ORF">PCAL00307_LOCUS15679</name>
    <name evidence="5" type="ORF">PECAL_2P15650</name>
</gene>
<reference evidence="5" key="2">
    <citation type="submission" date="2021-11" db="EMBL/GenBank/DDBJ databases">
        <authorList>
            <consortium name="Genoscope - CEA"/>
            <person name="William W."/>
        </authorList>
    </citation>
    <scope>NUCLEOTIDE SEQUENCE</scope>
</reference>
<evidence type="ECO:0000313" key="6">
    <source>
        <dbReference type="Proteomes" id="UP000789595"/>
    </source>
</evidence>
<dbReference type="AlphaFoldDB" id="A0A7S4EAA4"/>
<feature type="transmembrane region" description="Helical" evidence="2">
    <location>
        <begin position="12"/>
        <end position="33"/>
    </location>
</feature>
<evidence type="ECO:0000313" key="4">
    <source>
        <dbReference type="EMBL" id="CAE0700243.1"/>
    </source>
</evidence>
<dbReference type="PANTHER" id="PTHR12461:SF98">
    <property type="entry name" value="CUPIN-LIKE DOMAIN-CONTAINING PROTEIN"/>
    <property type="match status" value="1"/>
</dbReference>
<feature type="compositionally biased region" description="Basic residues" evidence="1">
    <location>
        <begin position="411"/>
        <end position="423"/>
    </location>
</feature>
<dbReference type="SUPFAM" id="SSF51197">
    <property type="entry name" value="Clavaminate synthase-like"/>
    <property type="match status" value="1"/>
</dbReference>
<dbReference type="EMBL" id="CAKKNE010000002">
    <property type="protein sequence ID" value="CAH0368498.1"/>
    <property type="molecule type" value="Genomic_DNA"/>
</dbReference>
<dbReference type="PROSITE" id="PS51184">
    <property type="entry name" value="JMJC"/>
    <property type="match status" value="1"/>
</dbReference>
<evidence type="ECO:0000313" key="5">
    <source>
        <dbReference type="EMBL" id="CAH0368498.1"/>
    </source>
</evidence>
<feature type="domain" description="JmjC" evidence="3">
    <location>
        <begin position="245"/>
        <end position="401"/>
    </location>
</feature>
<dbReference type="PANTHER" id="PTHR12461">
    <property type="entry name" value="HYPOXIA-INDUCIBLE FACTOR 1 ALPHA INHIBITOR-RELATED"/>
    <property type="match status" value="1"/>
</dbReference>
<evidence type="ECO:0000256" key="2">
    <source>
        <dbReference type="SAM" id="Phobius"/>
    </source>
</evidence>
<dbReference type="OrthoDB" id="415358at2759"/>
<evidence type="ECO:0000259" key="3">
    <source>
        <dbReference type="PROSITE" id="PS51184"/>
    </source>
</evidence>
<keyword evidence="6" id="KW-1185">Reference proteome</keyword>
<dbReference type="Pfam" id="PF13621">
    <property type="entry name" value="Cupin_8"/>
    <property type="match status" value="1"/>
</dbReference>
<dbReference type="InterPro" id="IPR014710">
    <property type="entry name" value="RmlC-like_jellyroll"/>
</dbReference>
<sequence>MPRAKQKKASCSLTEVVFVLVLLACGFMIGFVGSHTSSEEDAPVRLRQHPAIPPRHIAEQHSSGPLNASMWGHIPQPFEGYASKCGPTPEEGYPKTAPIADIIKNWNPDAGKWTPSHMYESVCRFDYATDLDKAIAYRDAEVPFQLYNVPSMNAVARAWSDPAHLRRKLGATTKYKCEASNPGGEANFGANHFMYTNGRSSRNPPIKNVQLSWDDWLRKIDEAVNTSVLEPNSRFYFRFSASSPSDARSGWLFKELPFFQPKPNVFFKDPRAQRGIHCRFGMEGIVAEAHWDGSRNTIAQFYGRRRYVLVDPDHTCDMYLLAKNHPSGRHSKVDWSNPDSWEKFPDFPTMPAHEVVQRPGDFLYLPTYYLHYIVSIDTNYQCNTRSGRDDRQLKVVNKCTPGFEKQASPPRRGKKPWPSRGKF</sequence>
<dbReference type="EMBL" id="HBIW01018219">
    <property type="protein sequence ID" value="CAE0700243.1"/>
    <property type="molecule type" value="Transcribed_RNA"/>
</dbReference>
<protein>
    <recommendedName>
        <fullName evidence="3">JmjC domain-containing protein</fullName>
    </recommendedName>
</protein>
<organism evidence="4">
    <name type="scientific">Pelagomonas calceolata</name>
    <dbReference type="NCBI Taxonomy" id="35677"/>
    <lineage>
        <taxon>Eukaryota</taxon>
        <taxon>Sar</taxon>
        <taxon>Stramenopiles</taxon>
        <taxon>Ochrophyta</taxon>
        <taxon>Pelagophyceae</taxon>
        <taxon>Pelagomonadales</taxon>
        <taxon>Pelagomonadaceae</taxon>
        <taxon>Pelagomonas</taxon>
    </lineage>
</organism>
<feature type="region of interest" description="Disordered" evidence="1">
    <location>
        <begin position="400"/>
        <end position="423"/>
    </location>
</feature>
<keyword evidence="2" id="KW-0472">Membrane</keyword>
<dbReference type="SMART" id="SM00558">
    <property type="entry name" value="JmjC"/>
    <property type="match status" value="1"/>
</dbReference>
<name>A0A7S4EAA4_9STRA</name>
<dbReference type="Proteomes" id="UP000789595">
    <property type="component" value="Unassembled WGS sequence"/>
</dbReference>